<dbReference type="InterPro" id="IPR029058">
    <property type="entry name" value="AB_hydrolase_fold"/>
</dbReference>
<dbReference type="Gene3D" id="3.40.50.1820">
    <property type="entry name" value="alpha/beta hydrolase"/>
    <property type="match status" value="1"/>
</dbReference>
<dbReference type="Pfam" id="PF07819">
    <property type="entry name" value="PGAP1"/>
    <property type="match status" value="1"/>
</dbReference>
<organism evidence="2 3">
    <name type="scientific">Mesobacillus subterraneus</name>
    <dbReference type="NCBI Taxonomy" id="285983"/>
    <lineage>
        <taxon>Bacteria</taxon>
        <taxon>Bacillati</taxon>
        <taxon>Bacillota</taxon>
        <taxon>Bacilli</taxon>
        <taxon>Bacillales</taxon>
        <taxon>Bacillaceae</taxon>
        <taxon>Mesobacillus</taxon>
    </lineage>
</organism>
<dbReference type="EMBL" id="RSFW01000038">
    <property type="protein sequence ID" value="RSD20765.1"/>
    <property type="molecule type" value="Genomic_DNA"/>
</dbReference>
<sequence length="509" mass="55723">MNRITLHTIFTPSYFLRMTKNGRGMGLRRSKRIMSLLLVILLMVPLGARAGDLGKGTSGTPGTWYVGAQPSWVDPAKSPIVFVHGYNSSAAIWWDGNDMYETALANGYQTAFIDLYPEKDMWQNGAMLAGKLQEIYRHFGNKKLVVVGHSKGGVDTQTALVHYGAHQYVSNVITLSSPHHGTQLSDLAHSSSAWWLAALLGNNNDATRSLMTGNMSYFRSVTDGRAEIQLNRYYTLGGTKWGSFGSALYWGGLYLSSYGANDGVVTVASSRLPGGTIVRESSWNHTTIREGSHTFSVFKPYTMAAQPSGATAFSSSKVTAEPETSQIVRGGKADKAIKDGFVVEDGADSFQLAFLSDKLLPSLKLKGPDGREYKPVKVTQDTSGFFKGAWVHQFEIDKPESGKWNVTGPAAAYLFIVRIDSPLGGELKQKMNVKATYKTEWVHYKQDQNKKLKEAGKGVKAGKIADGDLKEPGVYNLTTEVTGFDAKGKPFERTIIESIYVDGNGKIHR</sequence>
<dbReference type="AlphaFoldDB" id="A0A427TDP4"/>
<dbReference type="PANTHER" id="PTHR37946:SF1">
    <property type="entry name" value="SLL1969 PROTEIN"/>
    <property type="match status" value="1"/>
</dbReference>
<proteinExistence type="predicted"/>
<name>A0A427TDP4_9BACI</name>
<dbReference type="OrthoDB" id="9765872at2"/>
<dbReference type="InterPro" id="IPR012908">
    <property type="entry name" value="PGAP1-ab_dom-like"/>
</dbReference>
<feature type="domain" description="GPI inositol-deacylase PGAP1-like alpha/beta" evidence="1">
    <location>
        <begin position="132"/>
        <end position="234"/>
    </location>
</feature>
<evidence type="ECO:0000259" key="1">
    <source>
        <dbReference type="Pfam" id="PF07819"/>
    </source>
</evidence>
<dbReference type="Proteomes" id="UP000279911">
    <property type="component" value="Unassembled WGS sequence"/>
</dbReference>
<gene>
    <name evidence="2" type="ORF">EJA10_22875</name>
</gene>
<dbReference type="SUPFAM" id="SSF53474">
    <property type="entry name" value="alpha/beta-Hydrolases"/>
    <property type="match status" value="1"/>
</dbReference>
<dbReference type="PANTHER" id="PTHR37946">
    <property type="entry name" value="SLL1969 PROTEIN"/>
    <property type="match status" value="1"/>
</dbReference>
<comment type="caution">
    <text evidence="2">The sequence shown here is derived from an EMBL/GenBank/DDBJ whole genome shotgun (WGS) entry which is preliminary data.</text>
</comment>
<evidence type="ECO:0000313" key="2">
    <source>
        <dbReference type="EMBL" id="RSD20765.1"/>
    </source>
</evidence>
<dbReference type="GO" id="GO:0016788">
    <property type="term" value="F:hydrolase activity, acting on ester bonds"/>
    <property type="evidence" value="ECO:0007669"/>
    <property type="project" value="InterPro"/>
</dbReference>
<protein>
    <recommendedName>
        <fullName evidence="1">GPI inositol-deacylase PGAP1-like alpha/beta domain-containing protein</fullName>
    </recommendedName>
</protein>
<reference evidence="3" key="1">
    <citation type="submission" date="2018-12" db="EMBL/GenBank/DDBJ databases">
        <title>Bacillus chawlae sp. nov., Bacillus glennii sp. nov., and Bacillus saganii sp. nov. Isolated from the Vehicle Assembly Building at Kennedy Space Center where the Viking Spacecraft were Assembled.</title>
        <authorList>
            <person name="Seuylemezian A."/>
            <person name="Vaishampayan P."/>
        </authorList>
    </citation>
    <scope>NUCLEOTIDE SEQUENCE [LARGE SCALE GENOMIC DNA]</scope>
    <source>
        <strain evidence="3">DSM 13966</strain>
    </source>
</reference>
<accession>A0A427TDP4</accession>
<evidence type="ECO:0000313" key="3">
    <source>
        <dbReference type="Proteomes" id="UP000279911"/>
    </source>
</evidence>